<organism evidence="2 3">
    <name type="scientific">Wuchereria bancrofti</name>
    <dbReference type="NCBI Taxonomy" id="6293"/>
    <lineage>
        <taxon>Eukaryota</taxon>
        <taxon>Metazoa</taxon>
        <taxon>Ecdysozoa</taxon>
        <taxon>Nematoda</taxon>
        <taxon>Chromadorea</taxon>
        <taxon>Rhabditida</taxon>
        <taxon>Spirurina</taxon>
        <taxon>Spiruromorpha</taxon>
        <taxon>Filarioidea</taxon>
        <taxon>Onchocercidae</taxon>
        <taxon>Wuchereria</taxon>
    </lineage>
</organism>
<sequence>MPLYFCHIVSLAMIDRETTERYQETQEQALKLIDLFKVPRSFCALNSSAHVVLLRLLLLPLLTLLICFCSDPFLTSDKWWSPQNKAALLVIYSTLFSIVSIFFTIFNESIIHGQSEQDITDGVYSKILSVLSFLFASAPNDLLAFTSSILIISFCAPPGDCIFDNTEMINNKPMEQFCRWTNGTIGE</sequence>
<evidence type="ECO:0000256" key="1">
    <source>
        <dbReference type="SAM" id="Phobius"/>
    </source>
</evidence>
<protein>
    <submittedName>
        <fullName evidence="2">Uncharacterized protein</fullName>
    </submittedName>
</protein>
<proteinExistence type="predicted"/>
<feature type="transmembrane region" description="Helical" evidence="1">
    <location>
        <begin position="86"/>
        <end position="106"/>
    </location>
</feature>
<keyword evidence="1" id="KW-0812">Transmembrane</keyword>
<dbReference type="EMBL" id="UYWW01003902">
    <property type="protein sequence ID" value="VDM13110.1"/>
    <property type="molecule type" value="Genomic_DNA"/>
</dbReference>
<dbReference type="Proteomes" id="UP000270924">
    <property type="component" value="Unassembled WGS sequence"/>
</dbReference>
<name>A0A3P7DSU5_WUCBA</name>
<feature type="transmembrane region" description="Helical" evidence="1">
    <location>
        <begin position="52"/>
        <end position="74"/>
    </location>
</feature>
<keyword evidence="1" id="KW-0472">Membrane</keyword>
<keyword evidence="1" id="KW-1133">Transmembrane helix</keyword>
<dbReference type="AlphaFoldDB" id="A0A3P7DSU5"/>
<gene>
    <name evidence="2" type="ORF">WBA_LOCUS6496</name>
</gene>
<dbReference type="InParanoid" id="A0A3P7DSU5"/>
<reference evidence="2 3" key="1">
    <citation type="submission" date="2018-11" db="EMBL/GenBank/DDBJ databases">
        <authorList>
            <consortium name="Pathogen Informatics"/>
        </authorList>
    </citation>
    <scope>NUCLEOTIDE SEQUENCE [LARGE SCALE GENOMIC DNA]</scope>
</reference>
<keyword evidence="3" id="KW-1185">Reference proteome</keyword>
<evidence type="ECO:0000313" key="2">
    <source>
        <dbReference type="EMBL" id="VDM13110.1"/>
    </source>
</evidence>
<accession>A0A3P7DSU5</accession>
<evidence type="ECO:0000313" key="3">
    <source>
        <dbReference type="Proteomes" id="UP000270924"/>
    </source>
</evidence>